<feature type="compositionally biased region" description="Polar residues" evidence="1">
    <location>
        <begin position="233"/>
        <end position="280"/>
    </location>
</feature>
<evidence type="ECO:0000313" key="3">
    <source>
        <dbReference type="Proteomes" id="UP000070133"/>
    </source>
</evidence>
<organism evidence="2 3">
    <name type="scientific">Pseudocercospora eumusae</name>
    <dbReference type="NCBI Taxonomy" id="321146"/>
    <lineage>
        <taxon>Eukaryota</taxon>
        <taxon>Fungi</taxon>
        <taxon>Dikarya</taxon>
        <taxon>Ascomycota</taxon>
        <taxon>Pezizomycotina</taxon>
        <taxon>Dothideomycetes</taxon>
        <taxon>Dothideomycetidae</taxon>
        <taxon>Mycosphaerellales</taxon>
        <taxon>Mycosphaerellaceae</taxon>
        <taxon>Pseudocercospora</taxon>
    </lineage>
</organism>
<name>A0A139HPS2_9PEZI</name>
<gene>
    <name evidence="2" type="ORF">AC578_8730</name>
</gene>
<protein>
    <submittedName>
        <fullName evidence="2">Uncharacterized protein</fullName>
    </submittedName>
</protein>
<evidence type="ECO:0000313" key="2">
    <source>
        <dbReference type="EMBL" id="KXT04485.1"/>
    </source>
</evidence>
<dbReference type="EMBL" id="LFZN01000020">
    <property type="protein sequence ID" value="KXT04485.1"/>
    <property type="molecule type" value="Genomic_DNA"/>
</dbReference>
<feature type="compositionally biased region" description="Basic and acidic residues" evidence="1">
    <location>
        <begin position="37"/>
        <end position="47"/>
    </location>
</feature>
<feature type="compositionally biased region" description="Pro residues" evidence="1">
    <location>
        <begin position="390"/>
        <end position="403"/>
    </location>
</feature>
<reference evidence="2 3" key="1">
    <citation type="submission" date="2015-07" db="EMBL/GenBank/DDBJ databases">
        <title>Comparative genomics of the Sigatoka disease complex on banana suggests a link between parallel evolutionary changes in Pseudocercospora fijiensis and Pseudocercospora eumusae and increased virulence on the banana host.</title>
        <authorList>
            <person name="Chang T.-C."/>
            <person name="Salvucci A."/>
            <person name="Crous P.W."/>
            <person name="Stergiopoulos I."/>
        </authorList>
    </citation>
    <scope>NUCLEOTIDE SEQUENCE [LARGE SCALE GENOMIC DNA]</scope>
    <source>
        <strain evidence="2 3">CBS 114824</strain>
    </source>
</reference>
<dbReference type="AlphaFoldDB" id="A0A139HPS2"/>
<dbReference type="Proteomes" id="UP000070133">
    <property type="component" value="Unassembled WGS sequence"/>
</dbReference>
<feature type="region of interest" description="Disordered" evidence="1">
    <location>
        <begin position="1"/>
        <end position="403"/>
    </location>
</feature>
<accession>A0A139HPS2</accession>
<feature type="compositionally biased region" description="Polar residues" evidence="1">
    <location>
        <begin position="293"/>
        <end position="311"/>
    </location>
</feature>
<feature type="compositionally biased region" description="Polar residues" evidence="1">
    <location>
        <begin position="78"/>
        <end position="97"/>
    </location>
</feature>
<keyword evidence="3" id="KW-1185">Reference proteome</keyword>
<dbReference type="OrthoDB" id="3357271at2759"/>
<feature type="compositionally biased region" description="Basic and acidic residues" evidence="1">
    <location>
        <begin position="15"/>
        <end position="29"/>
    </location>
</feature>
<feature type="compositionally biased region" description="Low complexity" evidence="1">
    <location>
        <begin position="349"/>
        <end position="364"/>
    </location>
</feature>
<proteinExistence type="predicted"/>
<sequence>MDKMKGLAKGGWHPSTDKAITRENWKSDLKANVGLGKKKDPYEEARNHQSMPLASLRDPDSFGPPPKHSAYYGADGTRSPSTVSRTGTGLSTASGNSRAGLGGPIVESGYAERRRREAAEREAQEQAEIDAKKAEPYRMNTSGLRTDNLPKPPVRRNMDAGGAASPVATTGRTASPVLPPRVPPRQTTGTIAAPPRTSSPSGPAPGLPPRQNEYPDEYTPPPPPTYNEALSAPSPQQNVASMAQSVASRFTQNGSSTSSFQARQNNDSPATINQSTTNRLGQAGVCVPGFGIGSSNNGTSGPSAQQVQSAATMAHGVATRFNQNGGGGQLNELQQRFARMNTGASNDTSSTAASSFSAAAAQKKAPPPPPPKKAGLHSANVPQSGDSSAAPPPVPMSSKPKPT</sequence>
<comment type="caution">
    <text evidence="2">The sequence shown here is derived from an EMBL/GenBank/DDBJ whole genome shotgun (WGS) entry which is preliminary data.</text>
</comment>
<feature type="compositionally biased region" description="Basic and acidic residues" evidence="1">
    <location>
        <begin position="110"/>
        <end position="136"/>
    </location>
</feature>
<dbReference type="STRING" id="321146.A0A139HPS2"/>
<evidence type="ECO:0000256" key="1">
    <source>
        <dbReference type="SAM" id="MobiDB-lite"/>
    </source>
</evidence>